<dbReference type="Proteomes" id="UP000285575">
    <property type="component" value="Unassembled WGS sequence"/>
</dbReference>
<comment type="similarity">
    <text evidence="2">Belongs to the EamA transporter family.</text>
</comment>
<feature type="transmembrane region" description="Helical" evidence="6">
    <location>
        <begin position="64"/>
        <end position="89"/>
    </location>
</feature>
<feature type="domain" description="EamA" evidence="7">
    <location>
        <begin position="9"/>
        <end position="135"/>
    </location>
</feature>
<feature type="transmembrane region" description="Helical" evidence="6">
    <location>
        <begin position="152"/>
        <end position="171"/>
    </location>
</feature>
<feature type="transmembrane region" description="Helical" evidence="6">
    <location>
        <begin position="33"/>
        <end position="52"/>
    </location>
</feature>
<evidence type="ECO:0000256" key="2">
    <source>
        <dbReference type="ARBA" id="ARBA00007362"/>
    </source>
</evidence>
<dbReference type="InterPro" id="IPR000620">
    <property type="entry name" value="EamA_dom"/>
</dbReference>
<feature type="transmembrane region" description="Helical" evidence="6">
    <location>
        <begin position="95"/>
        <end position="113"/>
    </location>
</feature>
<dbReference type="AlphaFoldDB" id="A0A437RCT5"/>
<dbReference type="SUPFAM" id="SSF103481">
    <property type="entry name" value="Multidrug resistance efflux transporter EmrE"/>
    <property type="match status" value="2"/>
</dbReference>
<keyword evidence="4 6" id="KW-1133">Transmembrane helix</keyword>
<organism evidence="8 9">
    <name type="scientific">Rubrivivax rivuli</name>
    <dbReference type="NCBI Taxonomy" id="1862385"/>
    <lineage>
        <taxon>Bacteria</taxon>
        <taxon>Pseudomonadati</taxon>
        <taxon>Pseudomonadota</taxon>
        <taxon>Betaproteobacteria</taxon>
        <taxon>Burkholderiales</taxon>
        <taxon>Sphaerotilaceae</taxon>
        <taxon>Rubrivivax</taxon>
    </lineage>
</organism>
<keyword evidence="3 6" id="KW-0812">Transmembrane</keyword>
<dbReference type="PANTHER" id="PTHR32322">
    <property type="entry name" value="INNER MEMBRANE TRANSPORTER"/>
    <property type="match status" value="1"/>
</dbReference>
<evidence type="ECO:0000259" key="7">
    <source>
        <dbReference type="Pfam" id="PF00892"/>
    </source>
</evidence>
<comment type="subcellular location">
    <subcellularLocation>
        <location evidence="1">Membrane</location>
        <topology evidence="1">Multi-pass membrane protein</topology>
    </subcellularLocation>
</comment>
<evidence type="ECO:0000256" key="1">
    <source>
        <dbReference type="ARBA" id="ARBA00004141"/>
    </source>
</evidence>
<feature type="transmembrane region" description="Helical" evidence="6">
    <location>
        <begin position="244"/>
        <end position="263"/>
    </location>
</feature>
<evidence type="ECO:0000256" key="3">
    <source>
        <dbReference type="ARBA" id="ARBA00022692"/>
    </source>
</evidence>
<dbReference type="GO" id="GO:0016020">
    <property type="term" value="C:membrane"/>
    <property type="evidence" value="ECO:0007669"/>
    <property type="project" value="UniProtKB-SubCell"/>
</dbReference>
<comment type="caution">
    <text evidence="8">The sequence shown here is derived from an EMBL/GenBank/DDBJ whole genome shotgun (WGS) entry which is preliminary data.</text>
</comment>
<protein>
    <submittedName>
        <fullName evidence="8">DMT family transporter</fullName>
    </submittedName>
</protein>
<dbReference type="OrthoDB" id="9810556at2"/>
<reference evidence="8 9" key="1">
    <citation type="submission" date="2019-01" db="EMBL/GenBank/DDBJ databases">
        <authorList>
            <person name="Chen W.-M."/>
        </authorList>
    </citation>
    <scope>NUCLEOTIDE SEQUENCE [LARGE SCALE GENOMIC DNA]</scope>
    <source>
        <strain evidence="8 9">KYPY4</strain>
    </source>
</reference>
<gene>
    <name evidence="8" type="ORF">EOE66_18065</name>
</gene>
<evidence type="ECO:0000313" key="8">
    <source>
        <dbReference type="EMBL" id="RVU44567.1"/>
    </source>
</evidence>
<evidence type="ECO:0000256" key="5">
    <source>
        <dbReference type="ARBA" id="ARBA00023136"/>
    </source>
</evidence>
<dbReference type="PANTHER" id="PTHR32322:SF2">
    <property type="entry name" value="EAMA DOMAIN-CONTAINING PROTEIN"/>
    <property type="match status" value="1"/>
</dbReference>
<feature type="transmembrane region" description="Helical" evidence="6">
    <location>
        <begin position="120"/>
        <end position="140"/>
    </location>
</feature>
<feature type="transmembrane region" description="Helical" evidence="6">
    <location>
        <begin position="211"/>
        <end position="232"/>
    </location>
</feature>
<feature type="transmembrane region" description="Helical" evidence="6">
    <location>
        <begin position="183"/>
        <end position="205"/>
    </location>
</feature>
<proteinExistence type="inferred from homology"/>
<dbReference type="InterPro" id="IPR050638">
    <property type="entry name" value="AA-Vitamin_Transporters"/>
</dbReference>
<dbReference type="InterPro" id="IPR037185">
    <property type="entry name" value="EmrE-like"/>
</dbReference>
<keyword evidence="9" id="KW-1185">Reference proteome</keyword>
<feature type="transmembrane region" description="Helical" evidence="6">
    <location>
        <begin position="7"/>
        <end position="27"/>
    </location>
</feature>
<feature type="transmembrane region" description="Helical" evidence="6">
    <location>
        <begin position="269"/>
        <end position="289"/>
    </location>
</feature>
<evidence type="ECO:0000313" key="9">
    <source>
        <dbReference type="Proteomes" id="UP000285575"/>
    </source>
</evidence>
<dbReference type="RefSeq" id="WP_128230112.1">
    <property type="nucleotide sequence ID" value="NZ_SACR01000005.1"/>
</dbReference>
<feature type="domain" description="EamA" evidence="7">
    <location>
        <begin position="153"/>
        <end position="285"/>
    </location>
</feature>
<name>A0A437RCT5_9BURK</name>
<dbReference type="Gene3D" id="1.10.3730.20">
    <property type="match status" value="1"/>
</dbReference>
<accession>A0A437RCT5</accession>
<keyword evidence="5 6" id="KW-0472">Membrane</keyword>
<sequence>MKGRDRLELLLLGAIWGGSFLFMRLGAADFGALALSLLRVAGAGLLLLPLLAWRGELPALRRHWRAIAVVGLINSALPFVMFSLAALVLGAGLMAVFNATAPLWGAFFAWVWLGEKLDRARLLGLAIGVAGVVGLAWGKAGLQVGASGMSPALGMAACVAAAVLYGLAANYTRRRLAGVAPMALAAGSQLSAAAVLLLPALWAWPAVSPSATAWGAAALLSLLCTGLAYVLYFRLIANAGATNAISVTFLVPGFAMLWGWLFMGERPTPAMLLGCGVILLGTALATGLLKLPARAPAAAP</sequence>
<evidence type="ECO:0000256" key="4">
    <source>
        <dbReference type="ARBA" id="ARBA00022989"/>
    </source>
</evidence>
<evidence type="ECO:0000256" key="6">
    <source>
        <dbReference type="SAM" id="Phobius"/>
    </source>
</evidence>
<dbReference type="Pfam" id="PF00892">
    <property type="entry name" value="EamA"/>
    <property type="match status" value="2"/>
</dbReference>
<dbReference type="EMBL" id="SACR01000005">
    <property type="protein sequence ID" value="RVU44567.1"/>
    <property type="molecule type" value="Genomic_DNA"/>
</dbReference>